<keyword evidence="2" id="KW-0812">Transmembrane</keyword>
<reference evidence="4" key="1">
    <citation type="submission" date="2016-11" db="EMBL/GenBank/DDBJ databases">
        <authorList>
            <person name="Varghese N."/>
            <person name="Submissions S."/>
        </authorList>
    </citation>
    <scope>NUCLEOTIDE SEQUENCE [LARGE SCALE GENOMIC DNA]</scope>
    <source>
        <strain evidence="4">DSM 21264</strain>
    </source>
</reference>
<keyword evidence="2" id="KW-0472">Membrane</keyword>
<evidence type="ECO:0000313" key="3">
    <source>
        <dbReference type="EMBL" id="SHF84069.1"/>
    </source>
</evidence>
<evidence type="ECO:0000313" key="4">
    <source>
        <dbReference type="Proteomes" id="UP000184159"/>
    </source>
</evidence>
<proteinExistence type="predicted"/>
<accession>A0A1M5EXV2</accession>
<dbReference type="Pfam" id="PF06196">
    <property type="entry name" value="DUF997"/>
    <property type="match status" value="1"/>
</dbReference>
<keyword evidence="4" id="KW-1185">Reference proteome</keyword>
<keyword evidence="2" id="KW-1133">Transmembrane helix</keyword>
<feature type="compositionally biased region" description="Polar residues" evidence="1">
    <location>
        <begin position="94"/>
        <end position="113"/>
    </location>
</feature>
<dbReference type="InterPro" id="IPR010398">
    <property type="entry name" value="DUF997"/>
</dbReference>
<dbReference type="Proteomes" id="UP000184159">
    <property type="component" value="Unassembled WGS sequence"/>
</dbReference>
<dbReference type="PANTHER" id="PTHR39174">
    <property type="entry name" value="INNER MEMBRANE PROTEIN-RELATED"/>
    <property type="match status" value="1"/>
</dbReference>
<feature type="transmembrane region" description="Helical" evidence="2">
    <location>
        <begin position="15"/>
        <end position="34"/>
    </location>
</feature>
<organism evidence="3 4">
    <name type="scientific">Vibrio gazogenes DSM 21264 = NBRC 103151</name>
    <dbReference type="NCBI Taxonomy" id="1123492"/>
    <lineage>
        <taxon>Bacteria</taxon>
        <taxon>Pseudomonadati</taxon>
        <taxon>Pseudomonadota</taxon>
        <taxon>Gammaproteobacteria</taxon>
        <taxon>Vibrionales</taxon>
        <taxon>Vibrionaceae</taxon>
        <taxon>Vibrio</taxon>
    </lineage>
</organism>
<dbReference type="PANTHER" id="PTHR39174:SF1">
    <property type="entry name" value="INNER MEMBRANE PROTEIN"/>
    <property type="match status" value="1"/>
</dbReference>
<feature type="transmembrane region" description="Helical" evidence="2">
    <location>
        <begin position="54"/>
        <end position="75"/>
    </location>
</feature>
<dbReference type="AlphaFoldDB" id="A0A1M5EXV2"/>
<protein>
    <submittedName>
        <fullName evidence="3">Uncharacterized membrane protein YhdT</fullName>
    </submittedName>
</protein>
<sequence>MNQQTESYRQAHREALWAIALALGYFIWWYATAYGFSPAPESQALPELYWGMPLWFLLSCVVGPVLFTLLCALMVKYVYRNFSLSTEEDVLESDPNTLNSSQTNTSQQNHHHE</sequence>
<evidence type="ECO:0000256" key="2">
    <source>
        <dbReference type="SAM" id="Phobius"/>
    </source>
</evidence>
<name>A0A1M5EXV2_VIBGA</name>
<dbReference type="EMBL" id="FQUH01000018">
    <property type="protein sequence ID" value="SHF84069.1"/>
    <property type="molecule type" value="Genomic_DNA"/>
</dbReference>
<feature type="region of interest" description="Disordered" evidence="1">
    <location>
        <begin position="90"/>
        <end position="113"/>
    </location>
</feature>
<evidence type="ECO:0000256" key="1">
    <source>
        <dbReference type="SAM" id="MobiDB-lite"/>
    </source>
</evidence>
<gene>
    <name evidence="3" type="ORF">SAMN02745781_03302</name>
</gene>